<evidence type="ECO:0000256" key="3">
    <source>
        <dbReference type="ARBA" id="ARBA00022517"/>
    </source>
</evidence>
<feature type="region of interest" description="Disordered" evidence="6">
    <location>
        <begin position="1"/>
        <end position="30"/>
    </location>
</feature>
<evidence type="ECO:0000256" key="6">
    <source>
        <dbReference type="SAM" id="MobiDB-lite"/>
    </source>
</evidence>
<comment type="subcellular location">
    <subcellularLocation>
        <location evidence="5">Nucleus</location>
        <location evidence="5">Nucleolus</location>
    </subcellularLocation>
    <subcellularLocation>
        <location evidence="5">Nucleus</location>
        <location evidence="5">Nucleoplasm</location>
    </subcellularLocation>
</comment>
<keyword evidence="8" id="KW-1185">Reference proteome</keyword>
<dbReference type="EMBL" id="AZHC01000007">
    <property type="protein sequence ID" value="OAA46299.1"/>
    <property type="molecule type" value="Genomic_DNA"/>
</dbReference>
<dbReference type="PANTHER" id="PTHR14211">
    <property type="entry name" value="GLIOMA SUPPRESSOR CANDIDATE REGION GENE 2"/>
    <property type="match status" value="1"/>
</dbReference>
<accession>A0A167G8U6</accession>
<feature type="compositionally biased region" description="Basic and acidic residues" evidence="6">
    <location>
        <begin position="321"/>
        <end position="347"/>
    </location>
</feature>
<dbReference type="OMA" id="TEKWTHK"/>
<evidence type="ECO:0000313" key="7">
    <source>
        <dbReference type="EMBL" id="OAA46299.1"/>
    </source>
</evidence>
<proteinExistence type="inferred from homology"/>
<feature type="region of interest" description="Disordered" evidence="6">
    <location>
        <begin position="249"/>
        <end position="365"/>
    </location>
</feature>
<dbReference type="GO" id="GO:0000027">
    <property type="term" value="P:ribosomal large subunit assembly"/>
    <property type="evidence" value="ECO:0007669"/>
    <property type="project" value="UniProtKB-UniRule"/>
</dbReference>
<evidence type="ECO:0000256" key="4">
    <source>
        <dbReference type="ARBA" id="ARBA00023242"/>
    </source>
</evidence>
<dbReference type="Proteomes" id="UP000243498">
    <property type="component" value="Unassembled WGS sequence"/>
</dbReference>
<comment type="function">
    <text evidence="5">May play a role in ribosome biogenesis.</text>
</comment>
<dbReference type="GO" id="GO:0005730">
    <property type="term" value="C:nucleolus"/>
    <property type="evidence" value="ECO:0007669"/>
    <property type="project" value="UniProtKB-SubCell"/>
</dbReference>
<gene>
    <name evidence="7" type="ORF">NOR_03052</name>
</gene>
<dbReference type="OrthoDB" id="5072at2759"/>
<protein>
    <recommendedName>
        <fullName evidence="2 5">Ribosome biogenesis protein NOP53</fullName>
    </recommendedName>
</protein>
<dbReference type="GO" id="GO:0006364">
    <property type="term" value="P:rRNA processing"/>
    <property type="evidence" value="ECO:0007669"/>
    <property type="project" value="TreeGrafter"/>
</dbReference>
<evidence type="ECO:0000313" key="8">
    <source>
        <dbReference type="Proteomes" id="UP000243498"/>
    </source>
</evidence>
<dbReference type="AlphaFoldDB" id="A0A167G8U6"/>
<comment type="similarity">
    <text evidence="1 5">Belongs to the NOP53 family.</text>
</comment>
<dbReference type="GO" id="GO:0008097">
    <property type="term" value="F:5S rRNA binding"/>
    <property type="evidence" value="ECO:0007669"/>
    <property type="project" value="TreeGrafter"/>
</dbReference>
<dbReference type="PANTHER" id="PTHR14211:SF7">
    <property type="entry name" value="RIBOSOME BIOGENESIS PROTEIN NOP53"/>
    <property type="match status" value="1"/>
</dbReference>
<sequence length="436" mass="49954">MPVVSSHTTGPEDAPKQFSQPSRKGKKAWRKNIDVTEVEHGLEELNEEIIRGGAIREKTSSDLFTIDLEGDSKISKKFPKHVKKGLKADEILSRRSAVPAVSLRKRPGEKASNEVPAIKRQRTEWVPHKELRRLRRVADGHHIAVQATDADYDVWGAISTNSLSPVYDFLPTPEPVKQPKSLKQEPISLAASGKTIAAVQKPTGGYSYNPMSTDYEARLSKESTKALDAEQKKADIELIESQIQEAVARSAAEAEAAEERANMSEWEEDSEWEGFQSNAEDELPSTKRPQRKTQAQRNRIKRRKEEERLAKHKAAMKKRRAQEQRIKEIADEVLEREQSKALMTKEDSDTDNEPGDDKLRRRQLGKYKLPEKDLELVLPDELEESLRRLRPEGNPLKDRYRSMLVRGRIESRRHIPFKKQAKRKVTEKWTHKDFVL</sequence>
<dbReference type="InterPro" id="IPR011687">
    <property type="entry name" value="Nop53/GLTSCR2"/>
</dbReference>
<name>A0A167G8U6_METRR</name>
<organism evidence="7 8">
    <name type="scientific">Metarhizium rileyi (strain RCEF 4871)</name>
    <name type="common">Nomuraea rileyi</name>
    <dbReference type="NCBI Taxonomy" id="1649241"/>
    <lineage>
        <taxon>Eukaryota</taxon>
        <taxon>Fungi</taxon>
        <taxon>Dikarya</taxon>
        <taxon>Ascomycota</taxon>
        <taxon>Pezizomycotina</taxon>
        <taxon>Sordariomycetes</taxon>
        <taxon>Hypocreomycetidae</taxon>
        <taxon>Hypocreales</taxon>
        <taxon>Clavicipitaceae</taxon>
        <taxon>Metarhizium</taxon>
    </lineage>
</organism>
<feature type="compositionally biased region" description="Basic residues" evidence="6">
    <location>
        <begin position="310"/>
        <end position="320"/>
    </location>
</feature>
<evidence type="ECO:0000256" key="1">
    <source>
        <dbReference type="ARBA" id="ARBA00008838"/>
    </source>
</evidence>
<dbReference type="GO" id="GO:0005654">
    <property type="term" value="C:nucleoplasm"/>
    <property type="evidence" value="ECO:0007669"/>
    <property type="project" value="UniProtKB-SubCell"/>
</dbReference>
<evidence type="ECO:0000256" key="5">
    <source>
        <dbReference type="PIRNR" id="PIRNR017302"/>
    </source>
</evidence>
<reference evidence="7 8" key="1">
    <citation type="journal article" date="2016" name="Genome Biol. Evol.">
        <title>Divergent and convergent evolution of fungal pathogenicity.</title>
        <authorList>
            <person name="Shang Y."/>
            <person name="Xiao G."/>
            <person name="Zheng P."/>
            <person name="Cen K."/>
            <person name="Zhan S."/>
            <person name="Wang C."/>
        </authorList>
    </citation>
    <scope>NUCLEOTIDE SEQUENCE [LARGE SCALE GENOMIC DNA]</scope>
    <source>
        <strain evidence="7 8">RCEF 4871</strain>
    </source>
</reference>
<dbReference type="Pfam" id="PF07767">
    <property type="entry name" value="Nop53"/>
    <property type="match status" value="1"/>
</dbReference>
<keyword evidence="4 5" id="KW-0539">Nucleus</keyword>
<dbReference type="PIRSF" id="PIRSF017302">
    <property type="entry name" value="Gltscr2"/>
    <property type="match status" value="1"/>
</dbReference>
<keyword evidence="3 5" id="KW-0690">Ribosome biogenesis</keyword>
<comment type="caution">
    <text evidence="7">The sequence shown here is derived from an EMBL/GenBank/DDBJ whole genome shotgun (WGS) entry which is preliminary data.</text>
</comment>
<evidence type="ECO:0000256" key="2">
    <source>
        <dbReference type="ARBA" id="ARBA00018339"/>
    </source>
</evidence>
<dbReference type="STRING" id="1081105.A0A167G8U6"/>